<organism evidence="1 2">
    <name type="scientific">Laedolimicola intestinihominis</name>
    <dbReference type="NCBI Taxonomy" id="3133166"/>
    <lineage>
        <taxon>Bacteria</taxon>
        <taxon>Bacillati</taxon>
        <taxon>Bacillota</taxon>
        <taxon>Clostridia</taxon>
        <taxon>Lachnospirales</taxon>
        <taxon>Lachnospiraceae</taxon>
        <taxon>Laedolimicola</taxon>
    </lineage>
</organism>
<name>A0ABV1FGT4_9FIRM</name>
<dbReference type="EMBL" id="JBBMFE010000003">
    <property type="protein sequence ID" value="MEQ2471947.1"/>
    <property type="molecule type" value="Genomic_DNA"/>
</dbReference>
<gene>
    <name evidence="1" type="ORF">WMO29_05505</name>
</gene>
<evidence type="ECO:0000313" key="1">
    <source>
        <dbReference type="EMBL" id="MEQ2471947.1"/>
    </source>
</evidence>
<evidence type="ECO:0000313" key="2">
    <source>
        <dbReference type="Proteomes" id="UP001438008"/>
    </source>
</evidence>
<reference evidence="1 2" key="1">
    <citation type="submission" date="2024-03" db="EMBL/GenBank/DDBJ databases">
        <title>Human intestinal bacterial collection.</title>
        <authorList>
            <person name="Pauvert C."/>
            <person name="Hitch T.C.A."/>
            <person name="Clavel T."/>
        </authorList>
    </citation>
    <scope>NUCLEOTIDE SEQUENCE [LARGE SCALE GENOMIC DNA]</scope>
    <source>
        <strain evidence="1 2">CLA-AA-H132</strain>
    </source>
</reference>
<accession>A0ABV1FGT4</accession>
<evidence type="ECO:0008006" key="3">
    <source>
        <dbReference type="Google" id="ProtNLM"/>
    </source>
</evidence>
<dbReference type="Proteomes" id="UP001438008">
    <property type="component" value="Unassembled WGS sequence"/>
</dbReference>
<dbReference type="RefSeq" id="WP_349164104.1">
    <property type="nucleotide sequence ID" value="NZ_JBBMFE010000003.1"/>
</dbReference>
<protein>
    <recommendedName>
        <fullName evidence="3">ApeA N-terminal domain-containing protein</fullName>
    </recommendedName>
</protein>
<keyword evidence="2" id="KW-1185">Reference proteome</keyword>
<comment type="caution">
    <text evidence="1">The sequence shown here is derived from an EMBL/GenBank/DDBJ whole genome shotgun (WGS) entry which is preliminary data.</text>
</comment>
<sequence length="344" mass="41135">MTQMLAKYRAKVISGHPIQKFTVKIDNCRVIVESNRQELIIQIYGRSGEEKVSKLFDELECLIFFYLGSFPLMELFYINEKEIDISKRAVKYETSDNFLKDNLIICDIDETTVNQQRIEELRKINSYPIYSFQYLLSKAYDHVITNHKMTLLLHIIEGLYNADKNQLQAEKKEIYNKYPEAKKGVVGDYMAAVHWLCKKYFFNYHKKYACEIMPLLKVTRYKFMTRLAETRNWYSHFLNESKKPLRIVKGRDFIIYFEIVCYMIRLSVIDRMGVPINEGRVQEFYYTVHDWILEILYDTDKPLKSTTYQIKEQWKEFMERLEQLQKEALKNESIENNNIGVGSY</sequence>
<proteinExistence type="predicted"/>